<organism evidence="1 2">
    <name type="scientific">Gigaspora margarita</name>
    <dbReference type="NCBI Taxonomy" id="4874"/>
    <lineage>
        <taxon>Eukaryota</taxon>
        <taxon>Fungi</taxon>
        <taxon>Fungi incertae sedis</taxon>
        <taxon>Mucoromycota</taxon>
        <taxon>Glomeromycotina</taxon>
        <taxon>Glomeromycetes</taxon>
        <taxon>Diversisporales</taxon>
        <taxon>Gigasporaceae</taxon>
        <taxon>Gigaspora</taxon>
    </lineage>
</organism>
<comment type="caution">
    <text evidence="1">The sequence shown here is derived from an EMBL/GenBank/DDBJ whole genome shotgun (WGS) entry which is preliminary data.</text>
</comment>
<feature type="non-terminal residue" evidence="1">
    <location>
        <position position="1"/>
    </location>
</feature>
<evidence type="ECO:0000313" key="2">
    <source>
        <dbReference type="Proteomes" id="UP000789901"/>
    </source>
</evidence>
<sequence length="92" mass="10667">MENKPNENQPMEYELVGAISEGKEIEDRDEPVENKLLEGELVEYKPVRTSQKINNSVYITFIDLEHNHAINVDNTRFATAFQKFDEPIISEI</sequence>
<dbReference type="EMBL" id="CAJVQB010104290">
    <property type="protein sequence ID" value="CAG8851104.1"/>
    <property type="molecule type" value="Genomic_DNA"/>
</dbReference>
<proteinExistence type="predicted"/>
<feature type="non-terminal residue" evidence="1">
    <location>
        <position position="92"/>
    </location>
</feature>
<protein>
    <submittedName>
        <fullName evidence="1">26412_t:CDS:1</fullName>
    </submittedName>
</protein>
<gene>
    <name evidence="1" type="ORF">GMARGA_LOCUS40563</name>
</gene>
<evidence type="ECO:0000313" key="1">
    <source>
        <dbReference type="EMBL" id="CAG8851104.1"/>
    </source>
</evidence>
<dbReference type="Proteomes" id="UP000789901">
    <property type="component" value="Unassembled WGS sequence"/>
</dbReference>
<accession>A0ABN7XA41</accession>
<reference evidence="1 2" key="1">
    <citation type="submission" date="2021-06" db="EMBL/GenBank/DDBJ databases">
        <authorList>
            <person name="Kallberg Y."/>
            <person name="Tangrot J."/>
            <person name="Rosling A."/>
        </authorList>
    </citation>
    <scope>NUCLEOTIDE SEQUENCE [LARGE SCALE GENOMIC DNA]</scope>
    <source>
        <strain evidence="1 2">120-4 pot B 10/14</strain>
    </source>
</reference>
<name>A0ABN7XA41_GIGMA</name>
<keyword evidence="2" id="KW-1185">Reference proteome</keyword>